<dbReference type="PROSITE" id="PS51257">
    <property type="entry name" value="PROKAR_LIPOPROTEIN"/>
    <property type="match status" value="1"/>
</dbReference>
<dbReference type="AlphaFoldDB" id="A0A2G9S4W5"/>
<gene>
    <name evidence="1" type="ORF">AB205_0058030</name>
</gene>
<protein>
    <submittedName>
        <fullName evidence="1">Uncharacterized protein</fullName>
    </submittedName>
</protein>
<dbReference type="Proteomes" id="UP000228934">
    <property type="component" value="Unassembled WGS sequence"/>
</dbReference>
<sequence length="170" mass="20040">MFWKQSSSESRILHFFVQCNTKSHTGLHAFVTQACFFSNLLQFACSSLRTVNIYFRNKNRSPLKDSREADATDTRSILTVQYLTFLNVWGVFYSLPHCICFIRSPCICPVYSLAKNRNYLIGYMFPKRSPPPFNFFYFRKLKKKEILCRTSVRKKPKRRSSFIMPQLLTS</sequence>
<proteinExistence type="predicted"/>
<name>A0A2G9S4W5_AQUCT</name>
<evidence type="ECO:0000313" key="1">
    <source>
        <dbReference type="EMBL" id="PIO34491.1"/>
    </source>
</evidence>
<evidence type="ECO:0000313" key="2">
    <source>
        <dbReference type="Proteomes" id="UP000228934"/>
    </source>
</evidence>
<reference evidence="2" key="1">
    <citation type="journal article" date="2017" name="Nat. Commun.">
        <title>The North American bullfrog draft genome provides insight into hormonal regulation of long noncoding RNA.</title>
        <authorList>
            <person name="Hammond S.A."/>
            <person name="Warren R.L."/>
            <person name="Vandervalk B.P."/>
            <person name="Kucuk E."/>
            <person name="Khan H."/>
            <person name="Gibb E.A."/>
            <person name="Pandoh P."/>
            <person name="Kirk H."/>
            <person name="Zhao Y."/>
            <person name="Jones M."/>
            <person name="Mungall A.J."/>
            <person name="Coope R."/>
            <person name="Pleasance S."/>
            <person name="Moore R.A."/>
            <person name="Holt R.A."/>
            <person name="Round J.M."/>
            <person name="Ohora S."/>
            <person name="Walle B.V."/>
            <person name="Veldhoen N."/>
            <person name="Helbing C.C."/>
            <person name="Birol I."/>
        </authorList>
    </citation>
    <scope>NUCLEOTIDE SEQUENCE [LARGE SCALE GENOMIC DNA]</scope>
</reference>
<keyword evidence="2" id="KW-1185">Reference proteome</keyword>
<organism evidence="1 2">
    <name type="scientific">Aquarana catesbeiana</name>
    <name type="common">American bullfrog</name>
    <name type="synonym">Rana catesbeiana</name>
    <dbReference type="NCBI Taxonomy" id="8400"/>
    <lineage>
        <taxon>Eukaryota</taxon>
        <taxon>Metazoa</taxon>
        <taxon>Chordata</taxon>
        <taxon>Craniata</taxon>
        <taxon>Vertebrata</taxon>
        <taxon>Euteleostomi</taxon>
        <taxon>Amphibia</taxon>
        <taxon>Batrachia</taxon>
        <taxon>Anura</taxon>
        <taxon>Neobatrachia</taxon>
        <taxon>Ranoidea</taxon>
        <taxon>Ranidae</taxon>
        <taxon>Aquarana</taxon>
    </lineage>
</organism>
<dbReference type="EMBL" id="KV927453">
    <property type="protein sequence ID" value="PIO34491.1"/>
    <property type="molecule type" value="Genomic_DNA"/>
</dbReference>
<accession>A0A2G9S4W5</accession>